<protein>
    <submittedName>
        <fullName evidence="1">Uncharacterized protein LOC114324186</fullName>
    </submittedName>
</protein>
<organism evidence="1">
    <name type="scientific">Diabrotica virgifera virgifera</name>
    <name type="common">western corn rootworm</name>
    <dbReference type="NCBI Taxonomy" id="50390"/>
    <lineage>
        <taxon>Eukaryota</taxon>
        <taxon>Metazoa</taxon>
        <taxon>Ecdysozoa</taxon>
        <taxon>Arthropoda</taxon>
        <taxon>Hexapoda</taxon>
        <taxon>Insecta</taxon>
        <taxon>Pterygota</taxon>
        <taxon>Neoptera</taxon>
        <taxon>Endopterygota</taxon>
        <taxon>Coleoptera</taxon>
        <taxon>Polyphaga</taxon>
        <taxon>Cucujiformia</taxon>
        <taxon>Chrysomeloidea</taxon>
        <taxon>Chrysomelidae</taxon>
        <taxon>Galerucinae</taxon>
        <taxon>Diabroticina</taxon>
        <taxon>Diabroticites</taxon>
        <taxon>Diabrotica</taxon>
    </lineage>
</organism>
<sequence length="166" mass="19331">MFAVLNYNIRSITHKFMITGHTQNEADNGHSLIEKQIKRNLKSGPIYTPEQYVTLIKNSRKTGKPFMVHELSCESFYNLKNLQEEWGSNFSKNKSGNVVKWNNIKVTKVEKNKPSSFFYKESHNAENYEEVVVRSFKAKKLKPLETLNLQPAYLQIIPLSEHKKLI</sequence>
<accession>A0A6P7F1D5</accession>
<dbReference type="PANTHER" id="PTHR10773:SF19">
    <property type="match status" value="1"/>
</dbReference>
<dbReference type="PANTHER" id="PTHR10773">
    <property type="entry name" value="DNA-DIRECTED RNA POLYMERASES I, II, AND III SUBUNIT RPABC2"/>
    <property type="match status" value="1"/>
</dbReference>
<name>A0A6P7F1D5_DIAVI</name>
<gene>
    <name evidence="1" type="primary">LOC114324186</name>
</gene>
<dbReference type="InParanoid" id="A0A6P7F1D5"/>
<evidence type="ECO:0000313" key="1">
    <source>
        <dbReference type="RefSeq" id="XP_028127743.1"/>
    </source>
</evidence>
<proteinExistence type="predicted"/>
<dbReference type="AlphaFoldDB" id="A0A6P7F1D5"/>
<dbReference type="RefSeq" id="XP_028127743.1">
    <property type="nucleotide sequence ID" value="XM_028271942.1"/>
</dbReference>
<reference evidence="1" key="1">
    <citation type="submission" date="2025-08" db="UniProtKB">
        <authorList>
            <consortium name="RefSeq"/>
        </authorList>
    </citation>
    <scope>IDENTIFICATION</scope>
    <source>
        <tissue evidence="1">Whole insect</tissue>
    </source>
</reference>